<dbReference type="InterPro" id="IPR003661">
    <property type="entry name" value="HisK_dim/P_dom"/>
</dbReference>
<evidence type="ECO:0000256" key="4">
    <source>
        <dbReference type="ARBA" id="ARBA00022679"/>
    </source>
</evidence>
<dbReference type="InterPro" id="IPR004358">
    <property type="entry name" value="Sig_transdc_His_kin-like_C"/>
</dbReference>
<gene>
    <name evidence="12" type="ORF">HJG54_33185</name>
</gene>
<evidence type="ECO:0000259" key="11">
    <source>
        <dbReference type="PROSITE" id="PS50112"/>
    </source>
</evidence>
<protein>
    <recommendedName>
        <fullName evidence="2">histidine kinase</fullName>
        <ecNumber evidence="2">2.7.13.3</ecNumber>
    </recommendedName>
</protein>
<evidence type="ECO:0000259" key="9">
    <source>
        <dbReference type="PROSITE" id="PS50109"/>
    </source>
</evidence>
<evidence type="ECO:0000256" key="5">
    <source>
        <dbReference type="ARBA" id="ARBA00022777"/>
    </source>
</evidence>
<dbReference type="Gene3D" id="3.30.450.20">
    <property type="entry name" value="PAS domain"/>
    <property type="match status" value="1"/>
</dbReference>
<dbReference type="CDD" id="cd19920">
    <property type="entry name" value="REC_PA4781-like"/>
    <property type="match status" value="1"/>
</dbReference>
<dbReference type="InterPro" id="IPR036890">
    <property type="entry name" value="HATPase_C_sf"/>
</dbReference>
<dbReference type="InterPro" id="IPR011006">
    <property type="entry name" value="CheY-like_superfamily"/>
</dbReference>
<evidence type="ECO:0000256" key="3">
    <source>
        <dbReference type="ARBA" id="ARBA00022553"/>
    </source>
</evidence>
<dbReference type="PROSITE" id="PS50109">
    <property type="entry name" value="HIS_KIN"/>
    <property type="match status" value="1"/>
</dbReference>
<dbReference type="SMART" id="SM00091">
    <property type="entry name" value="PAS"/>
    <property type="match status" value="1"/>
</dbReference>
<dbReference type="Pfam" id="PF00512">
    <property type="entry name" value="HisKA"/>
    <property type="match status" value="1"/>
</dbReference>
<dbReference type="InterPro" id="IPR000014">
    <property type="entry name" value="PAS"/>
</dbReference>
<dbReference type="PROSITE" id="PS50112">
    <property type="entry name" value="PAS"/>
    <property type="match status" value="1"/>
</dbReference>
<feature type="coiled-coil region" evidence="8">
    <location>
        <begin position="126"/>
        <end position="163"/>
    </location>
</feature>
<dbReference type="EMBL" id="CP053587">
    <property type="protein sequence ID" value="WNZ27703.1"/>
    <property type="molecule type" value="Genomic_DNA"/>
</dbReference>
<keyword evidence="3 7" id="KW-0597">Phosphoprotein</keyword>
<dbReference type="GO" id="GO:0000155">
    <property type="term" value="F:phosphorelay sensor kinase activity"/>
    <property type="evidence" value="ECO:0007669"/>
    <property type="project" value="InterPro"/>
</dbReference>
<proteinExistence type="predicted"/>
<sequence length="503" mass="56356">MSNPAISPKANILVIDDTPENLYLLSSMLTERGYKVRSVTKGSDGLRGAQAAPPDLILLDVRMPEMDGYEVCQQLQQHERTKEIPVIFISASGEVLDKVQAFGVGGVDYITKPFQVEEVLARIETHLMLRRLHAQLEAQNAQLETQNAQLQQEIRERAAAEEKFAKAFRASPSPIAILTLAEQRFIEVNPSFLRMSSYTETEILNRTIVELKLVTANTYEQIVQLFQEKGVLQNQELEICTKHNEIRTVLLSMEQIELAGIPCILNIINDITEYKRLENEFISLVSHELRTPLNSLIGSLDLLRTGKLGSLSEKGQQVLDIAISNSVRLIRLVNDILDLERIKLGKITMQKVQCQAESLLAEAIEAMQSMAEQAKVVLKGEAIAAEFWADPDRLLQMLTNLLSNAIKFSEPKQTVWLRACVQSDQLHIQVADQGRGIPTDQLQRIFEPFQQVDASDSREKGGTGLGLAICRSIVEQHQGQIWVESSLGEGSTFHILLPLRMDE</sequence>
<evidence type="ECO:0000256" key="1">
    <source>
        <dbReference type="ARBA" id="ARBA00000085"/>
    </source>
</evidence>
<comment type="catalytic activity">
    <reaction evidence="1">
        <text>ATP + protein L-histidine = ADP + protein N-phospho-L-histidine.</text>
        <dbReference type="EC" id="2.7.13.3"/>
    </reaction>
</comment>
<dbReference type="FunFam" id="3.30.565.10:FF:000006">
    <property type="entry name" value="Sensor histidine kinase WalK"/>
    <property type="match status" value="1"/>
</dbReference>
<dbReference type="PANTHER" id="PTHR43047">
    <property type="entry name" value="TWO-COMPONENT HISTIDINE PROTEIN KINASE"/>
    <property type="match status" value="1"/>
</dbReference>
<dbReference type="NCBIfam" id="TIGR00229">
    <property type="entry name" value="sensory_box"/>
    <property type="match status" value="1"/>
</dbReference>
<dbReference type="SUPFAM" id="SSF55874">
    <property type="entry name" value="ATPase domain of HSP90 chaperone/DNA topoisomerase II/histidine kinase"/>
    <property type="match status" value="1"/>
</dbReference>
<dbReference type="SUPFAM" id="SSF55785">
    <property type="entry name" value="PYP-like sensor domain (PAS domain)"/>
    <property type="match status" value="1"/>
</dbReference>
<dbReference type="SUPFAM" id="SSF52172">
    <property type="entry name" value="CheY-like"/>
    <property type="match status" value="1"/>
</dbReference>
<dbReference type="SUPFAM" id="SSF47384">
    <property type="entry name" value="Homodimeric domain of signal transducing histidine kinase"/>
    <property type="match status" value="1"/>
</dbReference>
<evidence type="ECO:0000259" key="10">
    <source>
        <dbReference type="PROSITE" id="PS50110"/>
    </source>
</evidence>
<dbReference type="GO" id="GO:0009927">
    <property type="term" value="F:histidine phosphotransfer kinase activity"/>
    <property type="evidence" value="ECO:0007669"/>
    <property type="project" value="TreeGrafter"/>
</dbReference>
<evidence type="ECO:0000256" key="8">
    <source>
        <dbReference type="SAM" id="Coils"/>
    </source>
</evidence>
<accession>A0AA96WLH5</accession>
<dbReference type="CDD" id="cd16922">
    <property type="entry name" value="HATPase_EvgS-ArcB-TorS-like"/>
    <property type="match status" value="1"/>
</dbReference>
<dbReference type="AlphaFoldDB" id="A0AA96WLH5"/>
<dbReference type="InterPro" id="IPR005467">
    <property type="entry name" value="His_kinase_dom"/>
</dbReference>
<organism evidence="12">
    <name type="scientific">Leptolyngbya sp. NK1-12</name>
    <dbReference type="NCBI Taxonomy" id="2547451"/>
    <lineage>
        <taxon>Bacteria</taxon>
        <taxon>Bacillati</taxon>
        <taxon>Cyanobacteriota</taxon>
        <taxon>Cyanophyceae</taxon>
        <taxon>Leptolyngbyales</taxon>
        <taxon>Leptolyngbyaceae</taxon>
        <taxon>Leptolyngbya group</taxon>
        <taxon>Leptolyngbya</taxon>
    </lineage>
</organism>
<dbReference type="CDD" id="cd00082">
    <property type="entry name" value="HisKA"/>
    <property type="match status" value="1"/>
</dbReference>
<dbReference type="PANTHER" id="PTHR43047:SF72">
    <property type="entry name" value="OSMOSENSING HISTIDINE PROTEIN KINASE SLN1"/>
    <property type="match status" value="1"/>
</dbReference>
<dbReference type="InterPro" id="IPR036097">
    <property type="entry name" value="HisK_dim/P_sf"/>
</dbReference>
<dbReference type="PRINTS" id="PR00344">
    <property type="entry name" value="BCTRLSENSOR"/>
</dbReference>
<dbReference type="PROSITE" id="PS50110">
    <property type="entry name" value="RESPONSE_REGULATORY"/>
    <property type="match status" value="1"/>
</dbReference>
<dbReference type="SMART" id="SM00448">
    <property type="entry name" value="REC"/>
    <property type="match status" value="1"/>
</dbReference>
<dbReference type="SMART" id="SM00387">
    <property type="entry name" value="HATPase_c"/>
    <property type="match status" value="1"/>
</dbReference>
<dbReference type="GO" id="GO:0005886">
    <property type="term" value="C:plasma membrane"/>
    <property type="evidence" value="ECO:0007669"/>
    <property type="project" value="TreeGrafter"/>
</dbReference>
<keyword evidence="4" id="KW-0808">Transferase</keyword>
<evidence type="ECO:0000256" key="2">
    <source>
        <dbReference type="ARBA" id="ARBA00012438"/>
    </source>
</evidence>
<name>A0AA96WLH5_9CYAN</name>
<dbReference type="EC" id="2.7.13.3" evidence="2"/>
<reference evidence="12" key="1">
    <citation type="submission" date="2020-05" db="EMBL/GenBank/DDBJ databases">
        <authorList>
            <person name="Zhu T."/>
            <person name="Keshari N."/>
            <person name="Lu X."/>
        </authorList>
    </citation>
    <scope>NUCLEOTIDE SEQUENCE</scope>
    <source>
        <strain evidence="12">NK1-12</strain>
    </source>
</reference>
<dbReference type="Gene3D" id="3.30.565.10">
    <property type="entry name" value="Histidine kinase-like ATPase, C-terminal domain"/>
    <property type="match status" value="1"/>
</dbReference>
<evidence type="ECO:0000256" key="7">
    <source>
        <dbReference type="PROSITE-ProRule" id="PRU00169"/>
    </source>
</evidence>
<feature type="domain" description="PAS" evidence="11">
    <location>
        <begin position="160"/>
        <end position="235"/>
    </location>
</feature>
<feature type="domain" description="Histidine kinase" evidence="9">
    <location>
        <begin position="284"/>
        <end position="501"/>
    </location>
</feature>
<dbReference type="InterPro" id="IPR003594">
    <property type="entry name" value="HATPase_dom"/>
</dbReference>
<dbReference type="SMART" id="SM00388">
    <property type="entry name" value="HisKA"/>
    <property type="match status" value="1"/>
</dbReference>
<dbReference type="Pfam" id="PF02518">
    <property type="entry name" value="HATPase_c"/>
    <property type="match status" value="1"/>
</dbReference>
<dbReference type="InterPro" id="IPR035965">
    <property type="entry name" value="PAS-like_dom_sf"/>
</dbReference>
<feature type="domain" description="Response regulatory" evidence="10">
    <location>
        <begin position="11"/>
        <end position="127"/>
    </location>
</feature>
<keyword evidence="6" id="KW-0902">Two-component regulatory system</keyword>
<keyword evidence="5" id="KW-0418">Kinase</keyword>
<dbReference type="Pfam" id="PF00072">
    <property type="entry name" value="Response_reg"/>
    <property type="match status" value="1"/>
</dbReference>
<keyword evidence="8" id="KW-0175">Coiled coil</keyword>
<feature type="modified residue" description="4-aspartylphosphate" evidence="7">
    <location>
        <position position="60"/>
    </location>
</feature>
<dbReference type="Gene3D" id="3.40.50.2300">
    <property type="match status" value="1"/>
</dbReference>
<evidence type="ECO:0000313" key="12">
    <source>
        <dbReference type="EMBL" id="WNZ27703.1"/>
    </source>
</evidence>
<dbReference type="RefSeq" id="WP_316436146.1">
    <property type="nucleotide sequence ID" value="NZ_CP053587.1"/>
</dbReference>
<dbReference type="InterPro" id="IPR001789">
    <property type="entry name" value="Sig_transdc_resp-reg_receiver"/>
</dbReference>
<dbReference type="Pfam" id="PF13188">
    <property type="entry name" value="PAS_8"/>
    <property type="match status" value="1"/>
</dbReference>
<dbReference type="CDD" id="cd00130">
    <property type="entry name" value="PAS"/>
    <property type="match status" value="1"/>
</dbReference>
<evidence type="ECO:0000256" key="6">
    <source>
        <dbReference type="ARBA" id="ARBA00023012"/>
    </source>
</evidence>
<dbReference type="Gene3D" id="1.10.287.130">
    <property type="match status" value="1"/>
</dbReference>